<evidence type="ECO:0000313" key="1">
    <source>
        <dbReference type="EMBL" id="WAR31502.1"/>
    </source>
</evidence>
<gene>
    <name evidence="1" type="ORF">MAR_034044</name>
</gene>
<sequence>MMNASIPPPAKDFKNISLIVDGEEIENVTEEVIKNAVDPEFTVEVLNQIVINDCPQECYGRGECNNGNEHFTNVFNFYT</sequence>
<organism evidence="1 2">
    <name type="scientific">Mya arenaria</name>
    <name type="common">Soft-shell clam</name>
    <dbReference type="NCBI Taxonomy" id="6604"/>
    <lineage>
        <taxon>Eukaryota</taxon>
        <taxon>Metazoa</taxon>
        <taxon>Spiralia</taxon>
        <taxon>Lophotrochozoa</taxon>
        <taxon>Mollusca</taxon>
        <taxon>Bivalvia</taxon>
        <taxon>Autobranchia</taxon>
        <taxon>Heteroconchia</taxon>
        <taxon>Euheterodonta</taxon>
        <taxon>Imparidentia</taxon>
        <taxon>Neoheterodontei</taxon>
        <taxon>Myida</taxon>
        <taxon>Myoidea</taxon>
        <taxon>Myidae</taxon>
        <taxon>Mya</taxon>
    </lineage>
</organism>
<dbReference type="Proteomes" id="UP001164746">
    <property type="component" value="Chromosome 17"/>
</dbReference>
<reference evidence="1" key="1">
    <citation type="submission" date="2022-11" db="EMBL/GenBank/DDBJ databases">
        <title>Centuries of genome instability and evolution in soft-shell clam transmissible cancer (bioRxiv).</title>
        <authorList>
            <person name="Hart S.F.M."/>
            <person name="Yonemitsu M.A."/>
            <person name="Giersch R.M."/>
            <person name="Beal B.F."/>
            <person name="Arriagada G."/>
            <person name="Davis B.W."/>
            <person name="Ostrander E.A."/>
            <person name="Goff S.P."/>
            <person name="Metzger M.J."/>
        </authorList>
    </citation>
    <scope>NUCLEOTIDE SEQUENCE</scope>
    <source>
        <strain evidence="1">MELC-2E11</strain>
        <tissue evidence="1">Siphon/mantle</tissue>
    </source>
</reference>
<evidence type="ECO:0000313" key="2">
    <source>
        <dbReference type="Proteomes" id="UP001164746"/>
    </source>
</evidence>
<accession>A0ABY7GC51</accession>
<proteinExistence type="predicted"/>
<keyword evidence="2" id="KW-1185">Reference proteome</keyword>
<name>A0ABY7GC51_MYAAR</name>
<dbReference type="EMBL" id="CP111028">
    <property type="protein sequence ID" value="WAR31502.1"/>
    <property type="molecule type" value="Genomic_DNA"/>
</dbReference>
<protein>
    <submittedName>
        <fullName evidence="1">Uncharacterized protein</fullName>
    </submittedName>
</protein>